<feature type="transmembrane region" description="Helical" evidence="2">
    <location>
        <begin position="12"/>
        <end position="30"/>
    </location>
</feature>
<comment type="caution">
    <text evidence="5">The sequence shown here is derived from an EMBL/GenBank/DDBJ whole genome shotgun (WGS) entry which is preliminary data.</text>
</comment>
<evidence type="ECO:0000259" key="3">
    <source>
        <dbReference type="SMART" id="SM00477"/>
    </source>
</evidence>
<dbReference type="InterPro" id="IPR001604">
    <property type="entry name" value="Endo_G_ENPP1-like_dom"/>
</dbReference>
<feature type="active site" description="Proton acceptor" evidence="1">
    <location>
        <position position="123"/>
    </location>
</feature>
<evidence type="ECO:0000256" key="2">
    <source>
        <dbReference type="SAM" id="Phobius"/>
    </source>
</evidence>
<keyword evidence="5" id="KW-0255">Endonuclease</keyword>
<dbReference type="Gene3D" id="3.40.570.10">
    <property type="entry name" value="Extracellular Endonuclease, subunit A"/>
    <property type="match status" value="1"/>
</dbReference>
<feature type="domain" description="ENPP1-3/EXOG-like endonuclease/phosphodiesterase" evidence="3">
    <location>
        <begin position="62"/>
        <end position="257"/>
    </location>
</feature>
<evidence type="ECO:0000256" key="1">
    <source>
        <dbReference type="PIRSR" id="PIRSR640255-1"/>
    </source>
</evidence>
<dbReference type="AlphaFoldDB" id="A0A2W4TC57"/>
<accession>A0A2W4TC57</accession>
<feature type="domain" description="DNA/RNA non-specific endonuclease/pyrophosphatase/phosphodiesterase" evidence="4">
    <location>
        <begin position="61"/>
        <end position="257"/>
    </location>
</feature>
<keyword evidence="5" id="KW-0378">Hydrolase</keyword>
<dbReference type="GO" id="GO:0046872">
    <property type="term" value="F:metal ion binding"/>
    <property type="evidence" value="ECO:0007669"/>
    <property type="project" value="InterPro"/>
</dbReference>
<dbReference type="SUPFAM" id="SSF54060">
    <property type="entry name" value="His-Me finger endonucleases"/>
    <property type="match status" value="1"/>
</dbReference>
<evidence type="ECO:0000313" key="6">
    <source>
        <dbReference type="Proteomes" id="UP000249396"/>
    </source>
</evidence>
<dbReference type="GO" id="GO:0003676">
    <property type="term" value="F:nucleic acid binding"/>
    <property type="evidence" value="ECO:0007669"/>
    <property type="project" value="InterPro"/>
</dbReference>
<dbReference type="SMART" id="SM00892">
    <property type="entry name" value="Endonuclease_NS"/>
    <property type="match status" value="1"/>
</dbReference>
<keyword evidence="2" id="KW-1133">Transmembrane helix</keyword>
<dbReference type="InterPro" id="IPR044929">
    <property type="entry name" value="DNA/RNA_non-sp_Endonuclease_sf"/>
</dbReference>
<dbReference type="PANTHER" id="PTHR13966">
    <property type="entry name" value="ENDONUCLEASE RELATED"/>
    <property type="match status" value="1"/>
</dbReference>
<name>A0A2W4TC57_9GAMM</name>
<dbReference type="SMART" id="SM00477">
    <property type="entry name" value="NUC"/>
    <property type="match status" value="1"/>
</dbReference>
<keyword evidence="2" id="KW-0812">Transmembrane</keyword>
<evidence type="ECO:0000259" key="4">
    <source>
        <dbReference type="SMART" id="SM00892"/>
    </source>
</evidence>
<dbReference type="GO" id="GO:0004519">
    <property type="term" value="F:endonuclease activity"/>
    <property type="evidence" value="ECO:0007669"/>
    <property type="project" value="UniProtKB-KW"/>
</dbReference>
<reference evidence="5 6" key="1">
    <citation type="journal article" date="2018" name="Aquat. Microb. Ecol.">
        <title>Gammaproteobacterial methanotrophs dominate.</title>
        <authorList>
            <person name="Rissanen A.J."/>
            <person name="Saarenheimo J."/>
            <person name="Tiirola M."/>
            <person name="Peura S."/>
            <person name="Aalto S.L."/>
            <person name="Karvinen A."/>
            <person name="Nykanen H."/>
        </authorList>
    </citation>
    <scope>NUCLEOTIDE SEQUENCE [LARGE SCALE GENOMIC DNA]</scope>
    <source>
        <strain evidence="5">AMbin10</strain>
    </source>
</reference>
<keyword evidence="5" id="KW-0540">Nuclease</keyword>
<dbReference type="InterPro" id="IPR044925">
    <property type="entry name" value="His-Me_finger_sf"/>
</dbReference>
<proteinExistence type="predicted"/>
<evidence type="ECO:0000313" key="5">
    <source>
        <dbReference type="EMBL" id="PZN84820.1"/>
    </source>
</evidence>
<organism evidence="5 6">
    <name type="scientific">Candidatus Methylumidiphilus alinenensis</name>
    <dbReference type="NCBI Taxonomy" id="2202197"/>
    <lineage>
        <taxon>Bacteria</taxon>
        <taxon>Pseudomonadati</taxon>
        <taxon>Pseudomonadota</taxon>
        <taxon>Gammaproteobacteria</taxon>
        <taxon>Methylococcales</taxon>
        <taxon>Candidatus Methylumidiphilus</taxon>
    </lineage>
</organism>
<keyword evidence="2" id="KW-0472">Membrane</keyword>
<dbReference type="PANTHER" id="PTHR13966:SF5">
    <property type="entry name" value="ENDONUCLEASE G, MITOCHONDRIAL"/>
    <property type="match status" value="1"/>
</dbReference>
<dbReference type="Proteomes" id="UP000249396">
    <property type="component" value="Unassembled WGS sequence"/>
</dbReference>
<dbReference type="GO" id="GO:0016787">
    <property type="term" value="F:hydrolase activity"/>
    <property type="evidence" value="ECO:0007669"/>
    <property type="project" value="InterPro"/>
</dbReference>
<protein>
    <submittedName>
        <fullName evidence="5">Endonuclease</fullName>
    </submittedName>
</protein>
<dbReference type="EMBL" id="QJPH01000143">
    <property type="protein sequence ID" value="PZN84820.1"/>
    <property type="molecule type" value="Genomic_DNA"/>
</dbReference>
<dbReference type="Pfam" id="PF01223">
    <property type="entry name" value="Endonuclease_NS"/>
    <property type="match status" value="1"/>
</dbReference>
<gene>
    <name evidence="5" type="ORF">DM484_02355</name>
</gene>
<dbReference type="InterPro" id="IPR020821">
    <property type="entry name" value="ENPP1-3/EXOG-like_nuc-like"/>
</dbReference>
<sequence length="290" mass="32908">MLVFALRLGGLMPFSAWLALSLLIGAWYAFEVHVARPPMFWMGEPKPMDRMNPFTWARTLRNQGFILGYSDLRGNPLWVTYALMPSPQGATSLMSPEEFKSDWRGINRVAPQHYNGSGYEIGHLAPFHAMGLIYGKQGQKDALRMTNAVPQKAGLSNKLWERLEEVELDPFAKQFGKIWVMAGPIFDPPVERLHTSWRVEVPDAFYTIIVAPEAKKMLALVMPQTVRGDEPLDHYVTSVDAIEQRTGFDFFHELDDAEEARLEGAVDPDAWHLRELARQPRRTSQKAATP</sequence>
<dbReference type="InterPro" id="IPR040255">
    <property type="entry name" value="Non-specific_endonuclease"/>
</dbReference>